<dbReference type="RefSeq" id="WP_380011755.1">
    <property type="nucleotide sequence ID" value="NZ_JADIKI010000023.1"/>
</dbReference>
<evidence type="ECO:0000313" key="4">
    <source>
        <dbReference type="Proteomes" id="UP001620409"/>
    </source>
</evidence>
<dbReference type="EMBL" id="JADIKI010000023">
    <property type="protein sequence ID" value="MFK2856929.1"/>
    <property type="molecule type" value="Genomic_DNA"/>
</dbReference>
<dbReference type="InterPro" id="IPR002477">
    <property type="entry name" value="Peptidoglycan-bd-like"/>
</dbReference>
<comment type="caution">
    <text evidence="3">The sequence shown here is derived from an EMBL/GenBank/DDBJ whole genome shotgun (WGS) entry which is preliminary data.</text>
</comment>
<evidence type="ECO:0000256" key="1">
    <source>
        <dbReference type="SAM" id="MobiDB-lite"/>
    </source>
</evidence>
<feature type="region of interest" description="Disordered" evidence="1">
    <location>
        <begin position="1"/>
        <end position="22"/>
    </location>
</feature>
<dbReference type="InterPro" id="IPR036366">
    <property type="entry name" value="PGBDSf"/>
</dbReference>
<dbReference type="Pfam" id="PF01471">
    <property type="entry name" value="PG_binding_1"/>
    <property type="match status" value="1"/>
</dbReference>
<gene>
    <name evidence="3" type="ORF">ISP18_20145</name>
</gene>
<dbReference type="Gene3D" id="1.10.101.10">
    <property type="entry name" value="PGBD-like superfamily/PGBD"/>
    <property type="match status" value="1"/>
</dbReference>
<keyword evidence="4" id="KW-1185">Reference proteome</keyword>
<dbReference type="InterPro" id="IPR036365">
    <property type="entry name" value="PGBD-like_sf"/>
</dbReference>
<evidence type="ECO:0000259" key="2">
    <source>
        <dbReference type="Pfam" id="PF01471"/>
    </source>
</evidence>
<sequence>MQPTAHDANRSSTAPTLQYDSQGDAVRELQHQLRELGYRDLDGPVRADGYFGDRTRRAVEAFQYDYGLAVDGIAGPKTWQALRHALRGAPSVARASQA</sequence>
<dbReference type="SUPFAM" id="SSF47090">
    <property type="entry name" value="PGBD-like"/>
    <property type="match status" value="1"/>
</dbReference>
<name>A0ABW8IRQ4_9GAMM</name>
<feature type="compositionally biased region" description="Polar residues" evidence="1">
    <location>
        <begin position="10"/>
        <end position="21"/>
    </location>
</feature>
<proteinExistence type="predicted"/>
<organism evidence="3 4">
    <name type="scientific">Dyella humi</name>
    <dbReference type="NCBI Taxonomy" id="1770547"/>
    <lineage>
        <taxon>Bacteria</taxon>
        <taxon>Pseudomonadati</taxon>
        <taxon>Pseudomonadota</taxon>
        <taxon>Gammaproteobacteria</taxon>
        <taxon>Lysobacterales</taxon>
        <taxon>Rhodanobacteraceae</taxon>
        <taxon>Dyella</taxon>
    </lineage>
</organism>
<feature type="domain" description="Peptidoglycan binding-like" evidence="2">
    <location>
        <begin position="22"/>
        <end position="82"/>
    </location>
</feature>
<accession>A0ABW8IRQ4</accession>
<protein>
    <submittedName>
        <fullName evidence="3">Peptidoglycan-binding protein</fullName>
    </submittedName>
</protein>
<dbReference type="Proteomes" id="UP001620409">
    <property type="component" value="Unassembled WGS sequence"/>
</dbReference>
<evidence type="ECO:0000313" key="3">
    <source>
        <dbReference type="EMBL" id="MFK2856929.1"/>
    </source>
</evidence>
<reference evidence="3 4" key="1">
    <citation type="submission" date="2020-10" db="EMBL/GenBank/DDBJ databases">
        <title>Phylogeny of dyella-like bacteria.</title>
        <authorList>
            <person name="Fu J."/>
        </authorList>
    </citation>
    <scope>NUCLEOTIDE SEQUENCE [LARGE SCALE GENOMIC DNA]</scope>
    <source>
        <strain evidence="3 4">DHG40</strain>
    </source>
</reference>